<dbReference type="SUPFAM" id="SSF55811">
    <property type="entry name" value="Nudix"/>
    <property type="match status" value="1"/>
</dbReference>
<dbReference type="STRING" id="697281.Mahau_1167"/>
<dbReference type="HOGENOM" id="CLU_037162_14_4_9"/>
<feature type="domain" description="Nudix hydrolase" evidence="2">
    <location>
        <begin position="2"/>
        <end position="138"/>
    </location>
</feature>
<dbReference type="InterPro" id="IPR000086">
    <property type="entry name" value="NUDIX_hydrolase_dom"/>
</dbReference>
<protein>
    <submittedName>
        <fullName evidence="3">NUDIX hydrolase</fullName>
    </submittedName>
</protein>
<dbReference type="eggNOG" id="COG0494">
    <property type="taxonomic scope" value="Bacteria"/>
</dbReference>
<keyword evidence="1 3" id="KW-0378">Hydrolase</keyword>
<evidence type="ECO:0000259" key="2">
    <source>
        <dbReference type="PROSITE" id="PS51462"/>
    </source>
</evidence>
<organism evidence="3 4">
    <name type="scientific">Mahella australiensis (strain DSM 15567 / CIP 107919 / 50-1 BON)</name>
    <dbReference type="NCBI Taxonomy" id="697281"/>
    <lineage>
        <taxon>Bacteria</taxon>
        <taxon>Bacillati</taxon>
        <taxon>Bacillota</taxon>
        <taxon>Clostridia</taxon>
        <taxon>Thermoanaerobacterales</taxon>
        <taxon>Thermoanaerobacterales Family IV. Incertae Sedis</taxon>
        <taxon>Mahella</taxon>
    </lineage>
</organism>
<reference evidence="4" key="1">
    <citation type="submission" date="2010-11" db="EMBL/GenBank/DDBJ databases">
        <title>The complete genome of Mahella australiensis DSM 15567.</title>
        <authorList>
            <consortium name="US DOE Joint Genome Institute (JGI-PGF)"/>
            <person name="Lucas S."/>
            <person name="Copeland A."/>
            <person name="Lapidus A."/>
            <person name="Bruce D."/>
            <person name="Goodwin L."/>
            <person name="Pitluck S."/>
            <person name="Kyrpides N."/>
            <person name="Mavromatis K."/>
            <person name="Pagani I."/>
            <person name="Ivanova N."/>
            <person name="Teshima H."/>
            <person name="Brettin T."/>
            <person name="Detter J.C."/>
            <person name="Han C."/>
            <person name="Tapia R."/>
            <person name="Land M."/>
            <person name="Hauser L."/>
            <person name="Markowitz V."/>
            <person name="Cheng J.-F."/>
            <person name="Hugenholtz P."/>
            <person name="Woyke T."/>
            <person name="Wu D."/>
            <person name="Spring S."/>
            <person name="Pukall R."/>
            <person name="Steenblock K."/>
            <person name="Schneider S."/>
            <person name="Klenk H.-P."/>
            <person name="Eisen J.A."/>
        </authorList>
    </citation>
    <scope>NUCLEOTIDE SEQUENCE [LARGE SCALE GENOMIC DNA]</scope>
    <source>
        <strain evidence="4">DSM 15567 / CIP 107919 / 50-1 BON</strain>
    </source>
</reference>
<dbReference type="PROSITE" id="PS51462">
    <property type="entry name" value="NUDIX"/>
    <property type="match status" value="1"/>
</dbReference>
<dbReference type="GO" id="GO:0006167">
    <property type="term" value="P:AMP biosynthetic process"/>
    <property type="evidence" value="ECO:0007669"/>
    <property type="project" value="TreeGrafter"/>
</dbReference>
<dbReference type="GO" id="GO:0004081">
    <property type="term" value="F:bis(5'-nucleosyl)-tetraphosphatase (asymmetrical) activity"/>
    <property type="evidence" value="ECO:0007669"/>
    <property type="project" value="TreeGrafter"/>
</dbReference>
<proteinExistence type="predicted"/>
<dbReference type="KEGG" id="mas:Mahau_1167"/>
<keyword evidence="4" id="KW-1185">Reference proteome</keyword>
<dbReference type="RefSeq" id="WP_013780794.1">
    <property type="nucleotide sequence ID" value="NC_015520.1"/>
</dbReference>
<dbReference type="CDD" id="cd03673">
    <property type="entry name" value="NUDIX_Ap6A_hydrolase"/>
    <property type="match status" value="1"/>
</dbReference>
<reference evidence="3 4" key="2">
    <citation type="journal article" date="2011" name="Stand. Genomic Sci.">
        <title>Complete genome sequence of Mahella australiensis type strain (50-1 BON).</title>
        <authorList>
            <person name="Sikorski J."/>
            <person name="Teshima H."/>
            <person name="Nolan M."/>
            <person name="Lucas S."/>
            <person name="Hammon N."/>
            <person name="Deshpande S."/>
            <person name="Cheng J.F."/>
            <person name="Pitluck S."/>
            <person name="Liolios K."/>
            <person name="Pagani I."/>
            <person name="Ivanova N."/>
            <person name="Huntemann M."/>
            <person name="Mavromatis K."/>
            <person name="Ovchinikova G."/>
            <person name="Pati A."/>
            <person name="Tapia R."/>
            <person name="Han C."/>
            <person name="Goodwin L."/>
            <person name="Chen A."/>
            <person name="Palaniappan K."/>
            <person name="Land M."/>
            <person name="Hauser L."/>
            <person name="Ngatchou-Djao O.D."/>
            <person name="Rohde M."/>
            <person name="Pukall R."/>
            <person name="Spring S."/>
            <person name="Abt B."/>
            <person name="Goker M."/>
            <person name="Detter J.C."/>
            <person name="Woyke T."/>
            <person name="Bristow J."/>
            <person name="Markowitz V."/>
            <person name="Hugenholtz P."/>
            <person name="Eisen J.A."/>
            <person name="Kyrpides N.C."/>
            <person name="Klenk H.P."/>
            <person name="Lapidus A."/>
        </authorList>
    </citation>
    <scope>NUCLEOTIDE SEQUENCE [LARGE SCALE GENOMIC DNA]</scope>
    <source>
        <strain evidence="4">DSM 15567 / CIP 107919 / 50-1 BON</strain>
    </source>
</reference>
<dbReference type="InterPro" id="IPR015797">
    <property type="entry name" value="NUDIX_hydrolase-like_dom_sf"/>
</dbReference>
<accession>F3ZVK2</accession>
<gene>
    <name evidence="3" type="ordered locus">Mahau_1167</name>
</gene>
<dbReference type="EMBL" id="CP002360">
    <property type="protein sequence ID" value="AEE96364.1"/>
    <property type="molecule type" value="Genomic_DNA"/>
</dbReference>
<dbReference type="PANTHER" id="PTHR21340">
    <property type="entry name" value="DIADENOSINE 5,5-P1,P4-TETRAPHOSPHATE PYROPHOSPHOHYDROLASE MUTT"/>
    <property type="match status" value="1"/>
</dbReference>
<dbReference type="Pfam" id="PF00293">
    <property type="entry name" value="NUDIX"/>
    <property type="match status" value="1"/>
</dbReference>
<evidence type="ECO:0000313" key="3">
    <source>
        <dbReference type="EMBL" id="AEE96364.1"/>
    </source>
</evidence>
<dbReference type="Gene3D" id="3.90.79.10">
    <property type="entry name" value="Nucleoside Triphosphate Pyrophosphohydrolase"/>
    <property type="match status" value="1"/>
</dbReference>
<dbReference type="AlphaFoldDB" id="F3ZVK2"/>
<dbReference type="Proteomes" id="UP000008457">
    <property type="component" value="Chromosome"/>
</dbReference>
<sequence length="141" mass="15942">MLMRNCAGGVVFNDDKVFLLKNDKGEWVLPKGVIRNGNLATEVALRRVKEEAGIGAEIISTAGETCYEFFSISRQCPVCNQITWYIMRALDDKYHVNKEEGFTDGGYFPIDEAIRKITYSQDKSLVSLSYKKYKDLLLAVS</sequence>
<name>F3ZVK2_MAHA5</name>
<dbReference type="PANTHER" id="PTHR21340:SF0">
    <property type="entry name" value="BIS(5'-NUCLEOSYL)-TETRAPHOSPHATASE [ASYMMETRICAL]"/>
    <property type="match status" value="1"/>
</dbReference>
<evidence type="ECO:0000313" key="4">
    <source>
        <dbReference type="Proteomes" id="UP000008457"/>
    </source>
</evidence>
<evidence type="ECO:0000256" key="1">
    <source>
        <dbReference type="ARBA" id="ARBA00022801"/>
    </source>
</evidence>
<dbReference type="GO" id="GO:0006754">
    <property type="term" value="P:ATP biosynthetic process"/>
    <property type="evidence" value="ECO:0007669"/>
    <property type="project" value="TreeGrafter"/>
</dbReference>
<dbReference type="OrthoDB" id="1848782at2"/>
<dbReference type="InterPro" id="IPR051325">
    <property type="entry name" value="Nudix_hydrolase_domain"/>
</dbReference>